<dbReference type="InterPro" id="IPR041647">
    <property type="entry name" value="IRK_C"/>
</dbReference>
<dbReference type="PRINTS" id="PR01320">
    <property type="entry name" value="KIRCHANNEL"/>
</dbReference>
<proteinExistence type="inferred from homology"/>
<keyword evidence="2 11" id="KW-0813">Transport</keyword>
<dbReference type="GO" id="GO:1990573">
    <property type="term" value="P:potassium ion import across plasma membrane"/>
    <property type="evidence" value="ECO:0007669"/>
    <property type="project" value="TreeGrafter"/>
</dbReference>
<dbReference type="SUPFAM" id="SSF81324">
    <property type="entry name" value="Voltage-gated potassium channels"/>
    <property type="match status" value="1"/>
</dbReference>
<feature type="transmembrane region" description="Helical" evidence="12">
    <location>
        <begin position="122"/>
        <end position="147"/>
    </location>
</feature>
<dbReference type="Gene3D" id="2.60.40.1400">
    <property type="entry name" value="G protein-activated inward rectifier potassium channel 1"/>
    <property type="match status" value="1"/>
</dbReference>
<dbReference type="AlphaFoldDB" id="A0AAV7KJP8"/>
<sequence>MRYIDEQSILCDYSVRQYSSMACSEPLIESESSLSNVQFKANTDQTQTRFSLHSVHNNEYVMDSKYRGGSINSSLSVPTHTHLPNRLVHKNGTSGVLLKSSNSQRGKAYVFDVYTTLIDCKWWVFILLIIFTYIFSYLMFGIFWYGASFIPDHDDKNTTCVQGVDDPLSAFFLSIEVQSTIGFGHRYPRSDYSCIPDFLILFTQTIAGLFIDAFYLALIVTKISRPYRRKATILFSSKACVCRDRNDRWWFKFRVTDIRKVKLVEPHVKLFLFYLSDAAGKNGIHYDCNNLDVGYDEGIDRLQLILPSEVCHEINPSSPLFKISPIQLRQDNFEIVVVLEGIVEGTGSTTQVMTSYRGAEISFGYTFVNLLELNHNKICINLARFNVLAKSEDYSQEKSISDLKDDSTES</sequence>
<evidence type="ECO:0000256" key="11">
    <source>
        <dbReference type="RuleBase" id="RU003822"/>
    </source>
</evidence>
<dbReference type="GO" id="GO:0005886">
    <property type="term" value="C:plasma membrane"/>
    <property type="evidence" value="ECO:0007669"/>
    <property type="project" value="TreeGrafter"/>
</dbReference>
<evidence type="ECO:0000259" key="14">
    <source>
        <dbReference type="Pfam" id="PF17655"/>
    </source>
</evidence>
<keyword evidence="6 11" id="KW-0630">Potassium</keyword>
<keyword evidence="4 11" id="KW-0812">Transmembrane</keyword>
<comment type="subcellular location">
    <subcellularLocation>
        <location evidence="1 11">Membrane</location>
        <topology evidence="1 11">Multi-pass membrane protein</topology>
    </subcellularLocation>
</comment>
<evidence type="ECO:0000256" key="12">
    <source>
        <dbReference type="SAM" id="Phobius"/>
    </source>
</evidence>
<dbReference type="Gene3D" id="1.10.287.70">
    <property type="match status" value="1"/>
</dbReference>
<dbReference type="Proteomes" id="UP001165289">
    <property type="component" value="Unassembled WGS sequence"/>
</dbReference>
<accession>A0AAV7KJP8</accession>
<keyword evidence="10 11" id="KW-0407">Ion channel</keyword>
<dbReference type="PANTHER" id="PTHR11767">
    <property type="entry name" value="INWARD RECTIFIER POTASSIUM CHANNEL"/>
    <property type="match status" value="1"/>
</dbReference>
<dbReference type="GO" id="GO:0034702">
    <property type="term" value="C:monoatomic ion channel complex"/>
    <property type="evidence" value="ECO:0007669"/>
    <property type="project" value="UniProtKB-KW"/>
</dbReference>
<feature type="domain" description="Potassium channel inwardly rectifying transmembrane" evidence="13">
    <location>
        <begin position="88"/>
        <end position="226"/>
    </location>
</feature>
<keyword evidence="9 12" id="KW-0472">Membrane</keyword>
<feature type="domain" description="Inward rectifier potassium channel C-terminal" evidence="14">
    <location>
        <begin position="233"/>
        <end position="391"/>
    </location>
</feature>
<keyword evidence="8 11" id="KW-0406">Ion transport</keyword>
<organism evidence="15 16">
    <name type="scientific">Oopsacas minuta</name>
    <dbReference type="NCBI Taxonomy" id="111878"/>
    <lineage>
        <taxon>Eukaryota</taxon>
        <taxon>Metazoa</taxon>
        <taxon>Porifera</taxon>
        <taxon>Hexactinellida</taxon>
        <taxon>Hexasterophora</taxon>
        <taxon>Lyssacinosida</taxon>
        <taxon>Leucopsacidae</taxon>
        <taxon>Oopsacas</taxon>
    </lineage>
</organism>
<comment type="caution">
    <text evidence="15">The sequence shown here is derived from an EMBL/GenBank/DDBJ whole genome shotgun (WGS) entry which is preliminary data.</text>
</comment>
<dbReference type="Pfam" id="PF17655">
    <property type="entry name" value="IRK_C"/>
    <property type="match status" value="1"/>
</dbReference>
<dbReference type="InterPro" id="IPR016449">
    <property type="entry name" value="K_chnl_inward-rec_Kir"/>
</dbReference>
<dbReference type="Pfam" id="PF01007">
    <property type="entry name" value="IRK"/>
    <property type="match status" value="1"/>
</dbReference>
<evidence type="ECO:0000256" key="4">
    <source>
        <dbReference type="ARBA" id="ARBA00022692"/>
    </source>
</evidence>
<keyword evidence="7 12" id="KW-1133">Transmembrane helix</keyword>
<evidence type="ECO:0000256" key="8">
    <source>
        <dbReference type="ARBA" id="ARBA00023065"/>
    </source>
</evidence>
<evidence type="ECO:0000313" key="15">
    <source>
        <dbReference type="EMBL" id="KAI6660970.1"/>
    </source>
</evidence>
<evidence type="ECO:0000256" key="3">
    <source>
        <dbReference type="ARBA" id="ARBA00022538"/>
    </source>
</evidence>
<evidence type="ECO:0000256" key="6">
    <source>
        <dbReference type="ARBA" id="ARBA00022958"/>
    </source>
</evidence>
<evidence type="ECO:0000256" key="7">
    <source>
        <dbReference type="ARBA" id="ARBA00022989"/>
    </source>
</evidence>
<dbReference type="InterPro" id="IPR040445">
    <property type="entry name" value="Kir_TM"/>
</dbReference>
<dbReference type="PANTHER" id="PTHR11767:SF102">
    <property type="entry name" value="INWARDLY RECTIFYING POTASSIUM CHANNEL 1, ISOFORM F"/>
    <property type="match status" value="1"/>
</dbReference>
<evidence type="ECO:0000256" key="10">
    <source>
        <dbReference type="ARBA" id="ARBA00023303"/>
    </source>
</evidence>
<dbReference type="InterPro" id="IPR013518">
    <property type="entry name" value="K_chnl_inward-rec_Kir_cyto"/>
</dbReference>
<evidence type="ECO:0000313" key="16">
    <source>
        <dbReference type="Proteomes" id="UP001165289"/>
    </source>
</evidence>
<dbReference type="EMBL" id="JAKMXF010000022">
    <property type="protein sequence ID" value="KAI6660970.1"/>
    <property type="molecule type" value="Genomic_DNA"/>
</dbReference>
<evidence type="ECO:0000259" key="13">
    <source>
        <dbReference type="Pfam" id="PF01007"/>
    </source>
</evidence>
<evidence type="ECO:0000256" key="1">
    <source>
        <dbReference type="ARBA" id="ARBA00004141"/>
    </source>
</evidence>
<keyword evidence="3 11" id="KW-0633">Potassium transport</keyword>
<comment type="similarity">
    <text evidence="11">Belongs to the inward rectifier-type potassium channel (TC 1.A.2.1) family.</text>
</comment>
<evidence type="ECO:0000256" key="5">
    <source>
        <dbReference type="ARBA" id="ARBA00022882"/>
    </source>
</evidence>
<dbReference type="SUPFAM" id="SSF81296">
    <property type="entry name" value="E set domains"/>
    <property type="match status" value="1"/>
</dbReference>
<protein>
    <submittedName>
        <fullName evidence="15">Inward rectifier potassium channel 2-like</fullName>
    </submittedName>
</protein>
<keyword evidence="5 11" id="KW-0851">Voltage-gated channel</keyword>
<reference evidence="15 16" key="1">
    <citation type="journal article" date="2023" name="BMC Biol.">
        <title>The compact genome of the sponge Oopsacas minuta (Hexactinellida) is lacking key metazoan core genes.</title>
        <authorList>
            <person name="Santini S."/>
            <person name="Schenkelaars Q."/>
            <person name="Jourda C."/>
            <person name="Duchesne M."/>
            <person name="Belahbib H."/>
            <person name="Rocher C."/>
            <person name="Selva M."/>
            <person name="Riesgo A."/>
            <person name="Vervoort M."/>
            <person name="Leys S.P."/>
            <person name="Kodjabachian L."/>
            <person name="Le Bivic A."/>
            <person name="Borchiellini C."/>
            <person name="Claverie J.M."/>
            <person name="Renard E."/>
        </authorList>
    </citation>
    <scope>NUCLEOTIDE SEQUENCE [LARGE SCALE GENOMIC DNA]</scope>
    <source>
        <strain evidence="15">SPO-2</strain>
    </source>
</reference>
<keyword evidence="16" id="KW-1185">Reference proteome</keyword>
<dbReference type="GO" id="GO:0034765">
    <property type="term" value="P:regulation of monoatomic ion transmembrane transport"/>
    <property type="evidence" value="ECO:0007669"/>
    <property type="project" value="TreeGrafter"/>
</dbReference>
<dbReference type="InterPro" id="IPR014756">
    <property type="entry name" value="Ig_E-set"/>
</dbReference>
<dbReference type="GO" id="GO:0005242">
    <property type="term" value="F:inward rectifier potassium channel activity"/>
    <property type="evidence" value="ECO:0007669"/>
    <property type="project" value="InterPro"/>
</dbReference>
<evidence type="ECO:0000256" key="9">
    <source>
        <dbReference type="ARBA" id="ARBA00023136"/>
    </source>
</evidence>
<name>A0AAV7KJP8_9METZ</name>
<evidence type="ECO:0000256" key="2">
    <source>
        <dbReference type="ARBA" id="ARBA00022448"/>
    </source>
</evidence>
<gene>
    <name evidence="15" type="ORF">LOD99_13693</name>
</gene>
<feature type="transmembrane region" description="Helical" evidence="12">
    <location>
        <begin position="198"/>
        <end position="220"/>
    </location>
</feature>